<keyword evidence="2" id="KW-1185">Reference proteome</keyword>
<evidence type="ECO:0000313" key="2">
    <source>
        <dbReference type="Proteomes" id="UP000533598"/>
    </source>
</evidence>
<accession>A0A7W7FYH7</accession>
<dbReference type="Pfam" id="PF19402">
    <property type="entry name" value="RamS"/>
    <property type="match status" value="1"/>
</dbReference>
<dbReference type="AlphaFoldDB" id="A0A7W7FYH7"/>
<name>A0A7W7FYH7_9PSEU</name>
<dbReference type="EMBL" id="JACHMH010000001">
    <property type="protein sequence ID" value="MBB4682342.1"/>
    <property type="molecule type" value="Genomic_DNA"/>
</dbReference>
<reference evidence="1 2" key="1">
    <citation type="submission" date="2020-08" db="EMBL/GenBank/DDBJ databases">
        <title>Sequencing the genomes of 1000 actinobacteria strains.</title>
        <authorList>
            <person name="Klenk H.-P."/>
        </authorList>
    </citation>
    <scope>NUCLEOTIDE SEQUENCE [LARGE SCALE GENOMIC DNA]</scope>
    <source>
        <strain evidence="1 2">DSM 44230</strain>
    </source>
</reference>
<protein>
    <submittedName>
        <fullName evidence="1">Uncharacterized protein</fullName>
    </submittedName>
</protein>
<dbReference type="InterPro" id="IPR045825">
    <property type="entry name" value="RamS"/>
</dbReference>
<dbReference type="NCBIfam" id="NF033212">
    <property type="entry name" value="SapB_AmfS_lanti"/>
    <property type="match status" value="1"/>
</dbReference>
<evidence type="ECO:0000313" key="1">
    <source>
        <dbReference type="EMBL" id="MBB4682342.1"/>
    </source>
</evidence>
<proteinExistence type="predicted"/>
<comment type="caution">
    <text evidence="1">The sequence shown here is derived from an EMBL/GenBank/DDBJ whole genome shotgun (WGS) entry which is preliminary data.</text>
</comment>
<gene>
    <name evidence="1" type="ORF">HNR67_008460</name>
</gene>
<sequence>MDVLDLQAIEPAEVDGSAEFGAGLISTLSLLICW</sequence>
<dbReference type="RefSeq" id="WP_185009569.1">
    <property type="nucleotide sequence ID" value="NZ_BAAAUI010000007.1"/>
</dbReference>
<dbReference type="Proteomes" id="UP000533598">
    <property type="component" value="Unassembled WGS sequence"/>
</dbReference>
<organism evidence="1 2">
    <name type="scientific">Crossiella cryophila</name>
    <dbReference type="NCBI Taxonomy" id="43355"/>
    <lineage>
        <taxon>Bacteria</taxon>
        <taxon>Bacillati</taxon>
        <taxon>Actinomycetota</taxon>
        <taxon>Actinomycetes</taxon>
        <taxon>Pseudonocardiales</taxon>
        <taxon>Pseudonocardiaceae</taxon>
        <taxon>Crossiella</taxon>
    </lineage>
</organism>